<sequence>MPARQLHRRHLLLSGAAVALTACSPAPSGAQESRYANSAFRRISDAEWRRRLPGLSYQVLRHEATERPFTSALNDEHRRGVFHCRGCDLALFRSEWKFDSGTGWPSFYRVIDGAVGTKRDFAIGIPRTEYHCARCLGHHGHLFEDGPRPTGLRYCNNGVALVFRPA</sequence>
<gene>
    <name evidence="5" type="primary">msrB</name>
    <name evidence="5" type="ORF">Q0812_07670</name>
</gene>
<dbReference type="InterPro" id="IPR028427">
    <property type="entry name" value="Met_Sox_Rdtase_MsrB"/>
</dbReference>
<reference evidence="5" key="1">
    <citation type="submission" date="2023-07" db="EMBL/GenBank/DDBJ databases">
        <title>Brevundimonas soil sp. nov., isolated from the soil of chemical plant.</title>
        <authorList>
            <person name="Wu N."/>
        </authorList>
    </citation>
    <scope>NUCLEOTIDE SEQUENCE</scope>
    <source>
        <strain evidence="5">XZ-24</strain>
    </source>
</reference>
<dbReference type="GO" id="GO:0033743">
    <property type="term" value="F:peptide-methionine (R)-S-oxide reductase activity"/>
    <property type="evidence" value="ECO:0007669"/>
    <property type="project" value="UniProtKB-EC"/>
</dbReference>
<dbReference type="PANTHER" id="PTHR10173:SF57">
    <property type="entry name" value="PEPTIDE-METHIONINE (R)-S-OXIDE REDUCTASE"/>
    <property type="match status" value="1"/>
</dbReference>
<evidence type="ECO:0000259" key="4">
    <source>
        <dbReference type="PROSITE" id="PS51790"/>
    </source>
</evidence>
<evidence type="ECO:0000256" key="3">
    <source>
        <dbReference type="ARBA" id="ARBA00048488"/>
    </source>
</evidence>
<name>A0ABT8SL62_9CAUL</name>
<dbReference type="NCBIfam" id="TIGR00357">
    <property type="entry name" value="peptide-methionine (R)-S-oxide reductase MsrB"/>
    <property type="match status" value="1"/>
</dbReference>
<evidence type="ECO:0000256" key="1">
    <source>
        <dbReference type="ARBA" id="ARBA00012499"/>
    </source>
</evidence>
<dbReference type="Pfam" id="PF01641">
    <property type="entry name" value="SelR"/>
    <property type="match status" value="1"/>
</dbReference>
<dbReference type="EC" id="1.8.4.12" evidence="1"/>
<keyword evidence="6" id="KW-1185">Reference proteome</keyword>
<protein>
    <recommendedName>
        <fullName evidence="1">peptide-methionine (R)-S-oxide reductase</fullName>
        <ecNumber evidence="1">1.8.4.12</ecNumber>
    </recommendedName>
</protein>
<evidence type="ECO:0000256" key="2">
    <source>
        <dbReference type="ARBA" id="ARBA00023002"/>
    </source>
</evidence>
<organism evidence="5 6">
    <name type="scientific">Peiella sedimenti</name>
    <dbReference type="NCBI Taxonomy" id="3061083"/>
    <lineage>
        <taxon>Bacteria</taxon>
        <taxon>Pseudomonadati</taxon>
        <taxon>Pseudomonadota</taxon>
        <taxon>Alphaproteobacteria</taxon>
        <taxon>Caulobacterales</taxon>
        <taxon>Caulobacteraceae</taxon>
        <taxon>Peiella</taxon>
    </lineage>
</organism>
<feature type="domain" description="MsrB" evidence="4">
    <location>
        <begin position="45"/>
        <end position="166"/>
    </location>
</feature>
<evidence type="ECO:0000313" key="6">
    <source>
        <dbReference type="Proteomes" id="UP001169063"/>
    </source>
</evidence>
<comment type="catalytic activity">
    <reaction evidence="3">
        <text>L-methionyl-[protein] + [thioredoxin]-disulfide + H2O = L-methionyl-(R)-S-oxide-[protein] + [thioredoxin]-dithiol</text>
        <dbReference type="Rhea" id="RHEA:24164"/>
        <dbReference type="Rhea" id="RHEA-COMP:10698"/>
        <dbReference type="Rhea" id="RHEA-COMP:10700"/>
        <dbReference type="Rhea" id="RHEA-COMP:12313"/>
        <dbReference type="Rhea" id="RHEA-COMP:12314"/>
        <dbReference type="ChEBI" id="CHEBI:15377"/>
        <dbReference type="ChEBI" id="CHEBI:16044"/>
        <dbReference type="ChEBI" id="CHEBI:29950"/>
        <dbReference type="ChEBI" id="CHEBI:45764"/>
        <dbReference type="ChEBI" id="CHEBI:50058"/>
        <dbReference type="EC" id="1.8.4.12"/>
    </reaction>
</comment>
<dbReference type="SUPFAM" id="SSF51316">
    <property type="entry name" value="Mss4-like"/>
    <property type="match status" value="1"/>
</dbReference>
<dbReference type="RefSeq" id="WP_302109739.1">
    <property type="nucleotide sequence ID" value="NZ_JAUKTR010000003.1"/>
</dbReference>
<comment type="caution">
    <text evidence="5">The sequence shown here is derived from an EMBL/GenBank/DDBJ whole genome shotgun (WGS) entry which is preliminary data.</text>
</comment>
<evidence type="ECO:0000313" key="5">
    <source>
        <dbReference type="EMBL" id="MDO1559303.1"/>
    </source>
</evidence>
<dbReference type="InterPro" id="IPR011057">
    <property type="entry name" value="Mss4-like_sf"/>
</dbReference>
<dbReference type="InterPro" id="IPR002579">
    <property type="entry name" value="Met_Sox_Rdtase_MsrB_dom"/>
</dbReference>
<accession>A0ABT8SL62</accession>
<dbReference type="PROSITE" id="PS51257">
    <property type="entry name" value="PROKAR_LIPOPROTEIN"/>
    <property type="match status" value="1"/>
</dbReference>
<dbReference type="PANTHER" id="PTHR10173">
    <property type="entry name" value="METHIONINE SULFOXIDE REDUCTASE"/>
    <property type="match status" value="1"/>
</dbReference>
<dbReference type="Proteomes" id="UP001169063">
    <property type="component" value="Unassembled WGS sequence"/>
</dbReference>
<dbReference type="PROSITE" id="PS51790">
    <property type="entry name" value="MSRB"/>
    <property type="match status" value="1"/>
</dbReference>
<proteinExistence type="predicted"/>
<dbReference type="Gene3D" id="2.170.150.20">
    <property type="entry name" value="Peptide methionine sulfoxide reductase"/>
    <property type="match status" value="1"/>
</dbReference>
<keyword evidence="2 5" id="KW-0560">Oxidoreductase</keyword>
<dbReference type="EMBL" id="JAUKTR010000003">
    <property type="protein sequence ID" value="MDO1559303.1"/>
    <property type="molecule type" value="Genomic_DNA"/>
</dbReference>